<evidence type="ECO:0000256" key="6">
    <source>
        <dbReference type="ARBA" id="ARBA00023014"/>
    </source>
</evidence>
<evidence type="ECO:0000313" key="9">
    <source>
        <dbReference type="Proteomes" id="UP000192731"/>
    </source>
</evidence>
<keyword evidence="3" id="KW-0479">Metal-binding</keyword>
<keyword evidence="1" id="KW-0813">Transport</keyword>
<gene>
    <name evidence="8" type="ORF">SAMN00017405_0846</name>
</gene>
<dbReference type="Pfam" id="PF13183">
    <property type="entry name" value="Fer4_8"/>
    <property type="match status" value="1"/>
</dbReference>
<dbReference type="PROSITE" id="PS51379">
    <property type="entry name" value="4FE4S_FER_2"/>
    <property type="match status" value="2"/>
</dbReference>
<dbReference type="GO" id="GO:0046872">
    <property type="term" value="F:metal ion binding"/>
    <property type="evidence" value="ECO:0007669"/>
    <property type="project" value="UniProtKB-KW"/>
</dbReference>
<dbReference type="GO" id="GO:0016491">
    <property type="term" value="F:oxidoreductase activity"/>
    <property type="evidence" value="ECO:0007669"/>
    <property type="project" value="UniProtKB-ARBA"/>
</dbReference>
<dbReference type="SUPFAM" id="SSF46548">
    <property type="entry name" value="alpha-helical ferredoxin"/>
    <property type="match status" value="1"/>
</dbReference>
<dbReference type="InterPro" id="IPR017900">
    <property type="entry name" value="4Fe4S_Fe_S_CS"/>
</dbReference>
<dbReference type="Proteomes" id="UP000192731">
    <property type="component" value="Unassembled WGS sequence"/>
</dbReference>
<sequence length="455" mass="51615">MKPILNMAKSLTYLPISPPDPEHRDERALELFERMKSQFRSVLMAMESCVKCGRCANACHTYLGTQDPYNIPANRADLMRKVYKRHFTTTGRVFGSFAGGEEFSDELLEKWVNYFYQCNECRRCSVFCPFGIDTAEVTIAARQILTYLGIVPKFIMDTATMLHKSGNNMGIPVPAAKDSIEFMEDDLEDEYGYKIPLPVDLEQADILYIPSSADFFTNYDTMIGVAKYFYAIGASWTMDTSVLETANFGLFFDEYTQKEHTHRKLAAAKKCGAKKIIAGECGHGWREFKMYTESIFGPHEFEITHIHEEVAMSIKKGELKFDKSVNDHLKVTLHDPCNYARGAGLIEAPRYVLKHVVNDFKEMTPNKEKNFCCGGGSGLLFEEIKDIRKKLGAQKVKQIETLADRNYLCAPCSICKAQLPLVFEDFKKETGHEDFTIAGLMDLVGFAMVLEENNK</sequence>
<dbReference type="PANTHER" id="PTHR43551:SF1">
    <property type="entry name" value="HETERODISULFIDE REDUCTASE"/>
    <property type="match status" value="1"/>
</dbReference>
<dbReference type="RefSeq" id="WP_084051949.1">
    <property type="nucleotide sequence ID" value="NZ_FWWT01000005.1"/>
</dbReference>
<evidence type="ECO:0000256" key="3">
    <source>
        <dbReference type="ARBA" id="ARBA00022723"/>
    </source>
</evidence>
<evidence type="ECO:0000313" key="8">
    <source>
        <dbReference type="EMBL" id="SMB80201.1"/>
    </source>
</evidence>
<dbReference type="NCBIfam" id="NF045796">
    <property type="entry name" value="DsrK"/>
    <property type="match status" value="1"/>
</dbReference>
<protein>
    <submittedName>
        <fullName evidence="8">Fe-S oxidoreductase</fullName>
    </submittedName>
</protein>
<keyword evidence="6" id="KW-0411">Iron-sulfur</keyword>
<dbReference type="InterPro" id="IPR017896">
    <property type="entry name" value="4Fe4S_Fe-S-bd"/>
</dbReference>
<dbReference type="PANTHER" id="PTHR43551">
    <property type="entry name" value="FUMARATE REDUCTASE IRON-SULFUR SUBUNIT"/>
    <property type="match status" value="1"/>
</dbReference>
<keyword evidence="2" id="KW-0004">4Fe-4S</keyword>
<accession>A0A1W1UHB3</accession>
<keyword evidence="5" id="KW-0408">Iron</keyword>
<organism evidence="8 9">
    <name type="scientific">Desulfonispora thiosulfatigenes DSM 11270</name>
    <dbReference type="NCBI Taxonomy" id="656914"/>
    <lineage>
        <taxon>Bacteria</taxon>
        <taxon>Bacillati</taxon>
        <taxon>Bacillota</taxon>
        <taxon>Clostridia</taxon>
        <taxon>Eubacteriales</taxon>
        <taxon>Peptococcaceae</taxon>
        <taxon>Desulfonispora</taxon>
    </lineage>
</organism>
<dbReference type="GO" id="GO:0051539">
    <property type="term" value="F:4 iron, 4 sulfur cluster binding"/>
    <property type="evidence" value="ECO:0007669"/>
    <property type="project" value="UniProtKB-KW"/>
</dbReference>
<dbReference type="Gene3D" id="1.10.1060.10">
    <property type="entry name" value="Alpha-helical ferredoxin"/>
    <property type="match status" value="1"/>
</dbReference>
<proteinExistence type="predicted"/>
<reference evidence="8 9" key="1">
    <citation type="submission" date="2017-04" db="EMBL/GenBank/DDBJ databases">
        <authorList>
            <person name="Afonso C.L."/>
            <person name="Miller P.J."/>
            <person name="Scott M.A."/>
            <person name="Spackman E."/>
            <person name="Goraichik I."/>
            <person name="Dimitrov K.M."/>
            <person name="Suarez D.L."/>
            <person name="Swayne D.E."/>
        </authorList>
    </citation>
    <scope>NUCLEOTIDE SEQUENCE [LARGE SCALE GENOMIC DNA]</scope>
    <source>
        <strain evidence="8 9">DSM 11270</strain>
    </source>
</reference>
<keyword evidence="4" id="KW-0249">Electron transport</keyword>
<dbReference type="STRING" id="656914.SAMN00017405_0846"/>
<dbReference type="InterPro" id="IPR004017">
    <property type="entry name" value="Cys_rich_dom"/>
</dbReference>
<dbReference type="Pfam" id="PF02754">
    <property type="entry name" value="CCG"/>
    <property type="match status" value="1"/>
</dbReference>
<name>A0A1W1UHB3_DESTI</name>
<dbReference type="OrthoDB" id="9786127at2"/>
<evidence type="ECO:0000259" key="7">
    <source>
        <dbReference type="PROSITE" id="PS51379"/>
    </source>
</evidence>
<feature type="domain" description="4Fe-4S ferredoxin-type" evidence="7">
    <location>
        <begin position="108"/>
        <end position="138"/>
    </location>
</feature>
<keyword evidence="9" id="KW-1185">Reference proteome</keyword>
<feature type="domain" description="4Fe-4S ferredoxin-type" evidence="7">
    <location>
        <begin position="40"/>
        <end position="69"/>
    </location>
</feature>
<evidence type="ECO:0000256" key="2">
    <source>
        <dbReference type="ARBA" id="ARBA00022485"/>
    </source>
</evidence>
<dbReference type="AlphaFoldDB" id="A0A1W1UHB3"/>
<evidence type="ECO:0000256" key="1">
    <source>
        <dbReference type="ARBA" id="ARBA00022448"/>
    </source>
</evidence>
<dbReference type="EMBL" id="FWWT01000005">
    <property type="protein sequence ID" value="SMB80201.1"/>
    <property type="molecule type" value="Genomic_DNA"/>
</dbReference>
<dbReference type="PROSITE" id="PS00198">
    <property type="entry name" value="4FE4S_FER_1"/>
    <property type="match status" value="1"/>
</dbReference>
<evidence type="ECO:0000256" key="4">
    <source>
        <dbReference type="ARBA" id="ARBA00022982"/>
    </source>
</evidence>
<dbReference type="InterPro" id="IPR009051">
    <property type="entry name" value="Helical_ferredxn"/>
</dbReference>
<evidence type="ECO:0000256" key="5">
    <source>
        <dbReference type="ARBA" id="ARBA00023004"/>
    </source>
</evidence>